<dbReference type="Proteomes" id="UP000271469">
    <property type="component" value="Chromosome"/>
</dbReference>
<dbReference type="EC" id="1.1.1.302" evidence="5"/>
<evidence type="ECO:0000256" key="2">
    <source>
        <dbReference type="ARBA" id="ARBA00022857"/>
    </source>
</evidence>
<dbReference type="Gene3D" id="3.40.430.10">
    <property type="entry name" value="Dihydrofolate Reductase, subunit A"/>
    <property type="match status" value="1"/>
</dbReference>
<evidence type="ECO:0000256" key="1">
    <source>
        <dbReference type="ARBA" id="ARBA00005104"/>
    </source>
</evidence>
<dbReference type="InterPro" id="IPR024072">
    <property type="entry name" value="DHFR-like_dom_sf"/>
</dbReference>
<evidence type="ECO:0000313" key="6">
    <source>
        <dbReference type="Proteomes" id="UP000271469"/>
    </source>
</evidence>
<accession>A0A3G8JJ25</accession>
<dbReference type="SUPFAM" id="SSF53597">
    <property type="entry name" value="Dihydrofolate reductase-like"/>
    <property type="match status" value="1"/>
</dbReference>
<reference evidence="5 6" key="1">
    <citation type="submission" date="2018-11" db="EMBL/GenBank/DDBJ databases">
        <title>Gordonia insulae sp. nov., isolated from an island soil.</title>
        <authorList>
            <person name="Kim Y.S."/>
            <person name="Kim S.B."/>
        </authorList>
    </citation>
    <scope>NUCLEOTIDE SEQUENCE [LARGE SCALE GENOMIC DNA]</scope>
    <source>
        <strain evidence="5 6">MMS17-SY073</strain>
    </source>
</reference>
<dbReference type="Pfam" id="PF01872">
    <property type="entry name" value="RibD_C"/>
    <property type="match status" value="1"/>
</dbReference>
<gene>
    <name evidence="5" type="primary">ribD2_1</name>
    <name evidence="5" type="ORF">D7316_00790</name>
</gene>
<dbReference type="EMBL" id="CP033972">
    <property type="protein sequence ID" value="AZG44210.1"/>
    <property type="molecule type" value="Genomic_DNA"/>
</dbReference>
<evidence type="ECO:0000259" key="4">
    <source>
        <dbReference type="Pfam" id="PF01872"/>
    </source>
</evidence>
<dbReference type="InterPro" id="IPR050765">
    <property type="entry name" value="Riboflavin_Biosynth_HTPR"/>
</dbReference>
<organism evidence="5 6">
    <name type="scientific">Gordonia insulae</name>
    <dbReference type="NCBI Taxonomy" id="2420509"/>
    <lineage>
        <taxon>Bacteria</taxon>
        <taxon>Bacillati</taxon>
        <taxon>Actinomycetota</taxon>
        <taxon>Actinomycetes</taxon>
        <taxon>Mycobacteriales</taxon>
        <taxon>Gordoniaceae</taxon>
        <taxon>Gordonia</taxon>
    </lineage>
</organism>
<dbReference type="GO" id="GO:0009231">
    <property type="term" value="P:riboflavin biosynthetic process"/>
    <property type="evidence" value="ECO:0007669"/>
    <property type="project" value="InterPro"/>
</dbReference>
<protein>
    <submittedName>
        <fullName evidence="5">2,5-diamino-6-ribosylamino-4(3H)-pyrimidinone 5'-phosphate reductase</fullName>
        <ecNumber evidence="5">1.1.1.302</ecNumber>
    </submittedName>
</protein>
<dbReference type="RefSeq" id="WP_124707124.1">
    <property type="nucleotide sequence ID" value="NZ_CP033972.1"/>
</dbReference>
<keyword evidence="6" id="KW-1185">Reference proteome</keyword>
<dbReference type="AlphaFoldDB" id="A0A3G8JJ25"/>
<proteinExistence type="predicted"/>
<dbReference type="KEGG" id="gom:D7316_00790"/>
<evidence type="ECO:0000313" key="5">
    <source>
        <dbReference type="EMBL" id="AZG44210.1"/>
    </source>
</evidence>
<comment type="pathway">
    <text evidence="1">Cofactor biosynthesis; riboflavin biosynthesis.</text>
</comment>
<evidence type="ECO:0000256" key="3">
    <source>
        <dbReference type="ARBA" id="ARBA00023002"/>
    </source>
</evidence>
<name>A0A3G8JJ25_9ACTN</name>
<dbReference type="PANTHER" id="PTHR38011">
    <property type="entry name" value="DIHYDROFOLATE REDUCTASE FAMILY PROTEIN (AFU_ORTHOLOGUE AFUA_8G06820)"/>
    <property type="match status" value="1"/>
</dbReference>
<sequence>MFGVQKATQLTSGDDEAATLRRLAGLYAYPDRPASPPCLPRPFLRANMVSSIDGAVTHNGKSGDLGGPGDRTIFRVLRGLADLVLVGANTAATEGYRQPAPDDMFAADRAAREQHPAPALALVSRSLSIPGDYTPLTHPDTVVVTCRAAPPERRAALTAIGATLIDCGDDTVDIDQLLDVCAERGWVRMLSEGGPSLLGALIDADVVDELCVTTSPTLVAGDSGRIARAPGKAALHAMRPATIITDDDGFVFTRWTRATGEGA</sequence>
<dbReference type="GO" id="GO:0008703">
    <property type="term" value="F:5-amino-6-(5-phosphoribosylamino)uracil reductase activity"/>
    <property type="evidence" value="ECO:0007669"/>
    <property type="project" value="InterPro"/>
</dbReference>
<dbReference type="InterPro" id="IPR002734">
    <property type="entry name" value="RibDG_C"/>
</dbReference>
<keyword evidence="3 5" id="KW-0560">Oxidoreductase</keyword>
<dbReference type="OrthoDB" id="5243299at2"/>
<feature type="domain" description="Bacterial bifunctional deaminase-reductase C-terminal" evidence="4">
    <location>
        <begin position="42"/>
        <end position="247"/>
    </location>
</feature>
<keyword evidence="2" id="KW-0521">NADP</keyword>
<dbReference type="PANTHER" id="PTHR38011:SF7">
    <property type="entry name" value="2,5-DIAMINO-6-RIBOSYLAMINO-4(3H)-PYRIMIDINONE 5'-PHOSPHATE REDUCTASE"/>
    <property type="match status" value="1"/>
</dbReference>